<evidence type="ECO:0000313" key="1">
    <source>
        <dbReference type="EMBL" id="NJP01534.1"/>
    </source>
</evidence>
<name>A0ABX0YH72_9PSED</name>
<evidence type="ECO:0000313" key="2">
    <source>
        <dbReference type="Proteomes" id="UP000746535"/>
    </source>
</evidence>
<dbReference type="SUPFAM" id="SSF56399">
    <property type="entry name" value="ADP-ribosylation"/>
    <property type="match status" value="1"/>
</dbReference>
<dbReference type="InterPro" id="IPR022385">
    <property type="entry name" value="Rhs_assc_core"/>
</dbReference>
<accession>A0ABX0YH72</accession>
<keyword evidence="2" id="KW-1185">Reference proteome</keyword>
<dbReference type="RefSeq" id="WP_168084094.1">
    <property type="nucleotide sequence ID" value="NZ_JAAVJI010000005.1"/>
</dbReference>
<gene>
    <name evidence="1" type="ORF">HBH25_11785</name>
</gene>
<proteinExistence type="predicted"/>
<sequence>MSPSIRPALNLKSSALISTDRLNTVLVHRKERSSYTPFGHASGIAAQSGFTGAPHEPSALGYLLGNGYRLYAPGILRFGSPDALSPFGLGGINCYGYCSAEPINHHDRSGHLKQFFKSILSFTLEAKDVAKHSLVPGIAIVDATKVARRIKLDKLLREPQGSYFSRAVKMVNRNQMSNGAGDLPFEKFQQYATLTMATNQSATGITYAFASSSLGWFRGGSPRPAENMVGGAFNLAGALISGVIEQASYKKGGILRAPGL</sequence>
<dbReference type="EMBL" id="JAAVJI010000005">
    <property type="protein sequence ID" value="NJP01534.1"/>
    <property type="molecule type" value="Genomic_DNA"/>
</dbReference>
<protein>
    <submittedName>
        <fullName evidence="1">RHS repeat-associated core domain-containing protein</fullName>
    </submittedName>
</protein>
<dbReference type="Proteomes" id="UP000746535">
    <property type="component" value="Unassembled WGS sequence"/>
</dbReference>
<dbReference type="Gene3D" id="2.180.10.10">
    <property type="entry name" value="RHS repeat-associated core"/>
    <property type="match status" value="1"/>
</dbReference>
<reference evidence="1 2" key="1">
    <citation type="submission" date="2020-03" db="EMBL/GenBank/DDBJ databases">
        <authorList>
            <person name="Wang L."/>
            <person name="He N."/>
            <person name="Li Y."/>
            <person name="Fang Y."/>
            <person name="Zhang F."/>
        </authorList>
    </citation>
    <scope>NUCLEOTIDE SEQUENCE [LARGE SCALE GENOMIC DNA]</scope>
    <source>
        <strain evidence="2">hsmgli-8</strain>
    </source>
</reference>
<dbReference type="NCBIfam" id="TIGR03696">
    <property type="entry name" value="Rhs_assc_core"/>
    <property type="match status" value="1"/>
</dbReference>
<organism evidence="1 2">
    <name type="scientific">Pseudomonas quercus</name>
    <dbReference type="NCBI Taxonomy" id="2722792"/>
    <lineage>
        <taxon>Bacteria</taxon>
        <taxon>Pseudomonadati</taxon>
        <taxon>Pseudomonadota</taxon>
        <taxon>Gammaproteobacteria</taxon>
        <taxon>Pseudomonadales</taxon>
        <taxon>Pseudomonadaceae</taxon>
        <taxon>Pseudomonas</taxon>
    </lineage>
</organism>
<comment type="caution">
    <text evidence="1">The sequence shown here is derived from an EMBL/GenBank/DDBJ whole genome shotgun (WGS) entry which is preliminary data.</text>
</comment>